<dbReference type="KEGG" id="cgz:M787_000200"/>
<reference evidence="1 2" key="1">
    <citation type="journal article" date="2014" name="Syst. Appl. Microbiol.">
        <title>Evidence for the existence of two new members of the family Chlamydiaceae and proposal of Chlamydia avium sp. nov. and Chlamydia gallinacea sp. nov.</title>
        <authorList>
            <person name="Sachse K."/>
            <person name="Laroucau K."/>
            <person name="Riege K."/>
            <person name="Wehner S."/>
            <person name="Dilcher M."/>
            <person name="Creasy H.H."/>
            <person name="Weidmann M."/>
            <person name="Myers G."/>
            <person name="Vorimore F."/>
            <person name="Vicari N."/>
            <person name="Magnino S."/>
            <person name="Liebler-Tenorio E."/>
            <person name="Ruettger A."/>
            <person name="Bavoil P.M."/>
            <person name="Hufert F.T."/>
            <person name="Rossello-Mora R."/>
            <person name="Marz M."/>
        </authorList>
    </citation>
    <scope>NUCLEOTIDE SEQUENCE [LARGE SCALE GENOMIC DNA]</scope>
    <source>
        <strain evidence="1 2">08-1274/3</strain>
    </source>
</reference>
<dbReference type="STRING" id="1143323.M787_000200"/>
<evidence type="ECO:0000313" key="1">
    <source>
        <dbReference type="EMBL" id="ANG65752.1"/>
    </source>
</evidence>
<dbReference type="EMBL" id="CP015840">
    <property type="protein sequence ID" value="ANG65752.1"/>
    <property type="molecule type" value="Genomic_DNA"/>
</dbReference>
<organism evidence="1 2">
    <name type="scientific">Chlamydia gallinacea 08-1274/3</name>
    <dbReference type="NCBI Taxonomy" id="1143323"/>
    <lineage>
        <taxon>Bacteria</taxon>
        <taxon>Pseudomonadati</taxon>
        <taxon>Chlamydiota</taxon>
        <taxon>Chlamydiia</taxon>
        <taxon>Chlamydiales</taxon>
        <taxon>Chlamydiaceae</taxon>
        <taxon>Chlamydia/Chlamydophila group</taxon>
        <taxon>Chlamydia</taxon>
    </lineage>
</organism>
<gene>
    <name evidence="1" type="ORF">M787_000200</name>
</gene>
<sequence length="70" mass="8081">MTIEFSTKSRSTNTKFYALCVYNKVTILRNSNDKNLLEAPQAFYIILNKKNSILIPSEYDKEIGTKFSIL</sequence>
<proteinExistence type="predicted"/>
<dbReference type="Proteomes" id="UP000019147">
    <property type="component" value="Chromosome"/>
</dbReference>
<evidence type="ECO:0000313" key="2">
    <source>
        <dbReference type="Proteomes" id="UP000019147"/>
    </source>
</evidence>
<name>A0A173DXU3_9CHLA</name>
<accession>A0A173DXU3</accession>
<dbReference type="AlphaFoldDB" id="A0A173DXU3"/>
<protein>
    <submittedName>
        <fullName evidence="1">Uncharacterized protein</fullName>
    </submittedName>
</protein>